<reference evidence="2 3" key="1">
    <citation type="journal article" date="2018" name="Mol. Biol. Evol.">
        <title>Broad Genomic Sampling Reveals a Smut Pathogenic Ancestry of the Fungal Clade Ustilaginomycotina.</title>
        <authorList>
            <person name="Kijpornyongpan T."/>
            <person name="Mondo S.J."/>
            <person name="Barry K."/>
            <person name="Sandor L."/>
            <person name="Lee J."/>
            <person name="Lipzen A."/>
            <person name="Pangilinan J."/>
            <person name="LaButti K."/>
            <person name="Hainaut M."/>
            <person name="Henrissat B."/>
            <person name="Grigoriev I.V."/>
            <person name="Spatafora J.W."/>
            <person name="Aime M.C."/>
        </authorList>
    </citation>
    <scope>NUCLEOTIDE SEQUENCE [LARGE SCALE GENOMIC DNA]</scope>
    <source>
        <strain evidence="2 3">MCA 3645</strain>
    </source>
</reference>
<keyword evidence="3" id="KW-1185">Reference proteome</keyword>
<organism evidence="2 3">
    <name type="scientific">Testicularia cyperi</name>
    <dbReference type="NCBI Taxonomy" id="1882483"/>
    <lineage>
        <taxon>Eukaryota</taxon>
        <taxon>Fungi</taxon>
        <taxon>Dikarya</taxon>
        <taxon>Basidiomycota</taxon>
        <taxon>Ustilaginomycotina</taxon>
        <taxon>Ustilaginomycetes</taxon>
        <taxon>Ustilaginales</taxon>
        <taxon>Anthracoideaceae</taxon>
        <taxon>Testicularia</taxon>
    </lineage>
</organism>
<dbReference type="AlphaFoldDB" id="A0A317XVT1"/>
<evidence type="ECO:0000313" key="3">
    <source>
        <dbReference type="Proteomes" id="UP000246740"/>
    </source>
</evidence>
<feature type="compositionally biased region" description="Polar residues" evidence="1">
    <location>
        <begin position="1"/>
        <end position="16"/>
    </location>
</feature>
<feature type="region of interest" description="Disordered" evidence="1">
    <location>
        <begin position="1"/>
        <end position="63"/>
    </location>
</feature>
<accession>A0A317XVT1</accession>
<feature type="compositionally biased region" description="Basic and acidic residues" evidence="1">
    <location>
        <begin position="162"/>
        <end position="174"/>
    </location>
</feature>
<feature type="compositionally biased region" description="Polar residues" evidence="1">
    <location>
        <begin position="82"/>
        <end position="98"/>
    </location>
</feature>
<feature type="compositionally biased region" description="Basic and acidic residues" evidence="1">
    <location>
        <begin position="17"/>
        <end position="56"/>
    </location>
</feature>
<sequence>MTTSFCTTAAVSTVNEPEQKRQPDRDYINQKRRLVEASKSRRRPTDENARRGESRIGRAAHLRPGRISLVPDFAATFRSTKHGSNQRASNKSEQSVQVPQEAKDTQVQNERAKMSGDTGDANPPEPWHSDEHSDYSNERHRREQASCSVQGPPRRRTQQAREQPHPDSDSRTNDICDDNAAGARLFDNFYLCNPAALANGWLAESHHRGYDPPDPDRRVRSASSAARELLKYHRNPLLGLRPLKQPT</sequence>
<feature type="region of interest" description="Disordered" evidence="1">
    <location>
        <begin position="79"/>
        <end position="176"/>
    </location>
</feature>
<dbReference type="OrthoDB" id="2549988at2759"/>
<dbReference type="Proteomes" id="UP000246740">
    <property type="component" value="Unassembled WGS sequence"/>
</dbReference>
<proteinExistence type="predicted"/>
<dbReference type="InParanoid" id="A0A317XVT1"/>
<gene>
    <name evidence="2" type="ORF">BCV70DRAFT_55206</name>
</gene>
<evidence type="ECO:0000256" key="1">
    <source>
        <dbReference type="SAM" id="MobiDB-lite"/>
    </source>
</evidence>
<feature type="compositionally biased region" description="Basic and acidic residues" evidence="1">
    <location>
        <begin position="127"/>
        <end position="144"/>
    </location>
</feature>
<dbReference type="EMBL" id="KZ819189">
    <property type="protein sequence ID" value="PWZ02018.1"/>
    <property type="molecule type" value="Genomic_DNA"/>
</dbReference>
<name>A0A317XVT1_9BASI</name>
<protein>
    <submittedName>
        <fullName evidence="2">Uncharacterized protein</fullName>
    </submittedName>
</protein>
<evidence type="ECO:0000313" key="2">
    <source>
        <dbReference type="EMBL" id="PWZ02018.1"/>
    </source>
</evidence>